<gene>
    <name evidence="1" type="ORF">SH1V18_01080</name>
</gene>
<evidence type="ECO:0000313" key="1">
    <source>
        <dbReference type="EMBL" id="GKX27628.1"/>
    </source>
</evidence>
<evidence type="ECO:0000313" key="2">
    <source>
        <dbReference type="Proteomes" id="UP001144256"/>
    </source>
</evidence>
<keyword evidence="2" id="KW-1185">Reference proteome</keyword>
<organism evidence="1 2">
    <name type="scientific">Vallitalea longa</name>
    <dbReference type="NCBI Taxonomy" id="2936439"/>
    <lineage>
        <taxon>Bacteria</taxon>
        <taxon>Bacillati</taxon>
        <taxon>Bacillota</taxon>
        <taxon>Clostridia</taxon>
        <taxon>Lachnospirales</taxon>
        <taxon>Vallitaleaceae</taxon>
        <taxon>Vallitalea</taxon>
    </lineage>
</organism>
<dbReference type="AlphaFoldDB" id="A0A9W5YAB4"/>
<reference evidence="1" key="1">
    <citation type="submission" date="2022-06" db="EMBL/GenBank/DDBJ databases">
        <title>Vallitalea longa sp. nov., an anaerobic bacterium isolated from marine sediment.</title>
        <authorList>
            <person name="Hirano S."/>
            <person name="Terahara T."/>
            <person name="Mori K."/>
            <person name="Hamada M."/>
            <person name="Matsumoto R."/>
            <person name="Kobayashi T."/>
        </authorList>
    </citation>
    <scope>NUCLEOTIDE SEQUENCE</scope>
    <source>
        <strain evidence="1">SH18-1</strain>
    </source>
</reference>
<proteinExistence type="predicted"/>
<comment type="caution">
    <text evidence="1">The sequence shown here is derived from an EMBL/GenBank/DDBJ whole genome shotgun (WGS) entry which is preliminary data.</text>
</comment>
<sequence>MDVYGGGINRFYAIMKYDGNSYPSNPSVEPRVERGTKVEGTAIIADDLLINKGLKFK</sequence>
<accession>A0A9W5YAB4</accession>
<name>A0A9W5YAB4_9FIRM</name>
<protein>
    <submittedName>
        <fullName evidence="1">Uncharacterized protein</fullName>
    </submittedName>
</protein>
<dbReference type="Proteomes" id="UP001144256">
    <property type="component" value="Unassembled WGS sequence"/>
</dbReference>
<dbReference type="EMBL" id="BRLB01000001">
    <property type="protein sequence ID" value="GKX27628.1"/>
    <property type="molecule type" value="Genomic_DNA"/>
</dbReference>